<accession>A0A4Y7RS29</accession>
<comment type="subcellular location">
    <subcellularLocation>
        <location evidence="8">Cytoplasm</location>
    </subcellularLocation>
</comment>
<keyword evidence="3 8" id="KW-0547">Nucleotide-binding</keyword>
<comment type="catalytic activity">
    <reaction evidence="7 8">
        <text>CMP + ATP = CDP + ADP</text>
        <dbReference type="Rhea" id="RHEA:11600"/>
        <dbReference type="ChEBI" id="CHEBI:30616"/>
        <dbReference type="ChEBI" id="CHEBI:58069"/>
        <dbReference type="ChEBI" id="CHEBI:60377"/>
        <dbReference type="ChEBI" id="CHEBI:456216"/>
        <dbReference type="EC" id="2.7.4.25"/>
    </reaction>
</comment>
<evidence type="ECO:0000259" key="9">
    <source>
        <dbReference type="Pfam" id="PF02224"/>
    </source>
</evidence>
<dbReference type="SUPFAM" id="SSF52540">
    <property type="entry name" value="P-loop containing nucleoside triphosphate hydrolases"/>
    <property type="match status" value="1"/>
</dbReference>
<organism evidence="10 11">
    <name type="scientific">Pelotomaculum propionicicum</name>
    <dbReference type="NCBI Taxonomy" id="258475"/>
    <lineage>
        <taxon>Bacteria</taxon>
        <taxon>Bacillati</taxon>
        <taxon>Bacillota</taxon>
        <taxon>Clostridia</taxon>
        <taxon>Eubacteriales</taxon>
        <taxon>Desulfotomaculaceae</taxon>
        <taxon>Pelotomaculum</taxon>
    </lineage>
</organism>
<dbReference type="GO" id="GO:0005829">
    <property type="term" value="C:cytosol"/>
    <property type="evidence" value="ECO:0007669"/>
    <property type="project" value="TreeGrafter"/>
</dbReference>
<evidence type="ECO:0000256" key="3">
    <source>
        <dbReference type="ARBA" id="ARBA00022741"/>
    </source>
</evidence>
<dbReference type="GO" id="GO:0036430">
    <property type="term" value="F:CMP kinase activity"/>
    <property type="evidence" value="ECO:0007669"/>
    <property type="project" value="RHEA"/>
</dbReference>
<reference evidence="10 11" key="1">
    <citation type="journal article" date="2018" name="Environ. Microbiol.">
        <title>Novel energy conservation strategies and behaviour of Pelotomaculum schinkii driving syntrophic propionate catabolism.</title>
        <authorList>
            <person name="Hidalgo-Ahumada C.A.P."/>
            <person name="Nobu M.K."/>
            <person name="Narihiro T."/>
            <person name="Tamaki H."/>
            <person name="Liu W.T."/>
            <person name="Kamagata Y."/>
            <person name="Stams A.J.M."/>
            <person name="Imachi H."/>
            <person name="Sousa D.Z."/>
        </authorList>
    </citation>
    <scope>NUCLEOTIDE SEQUENCE [LARGE SCALE GENOMIC DNA]</scope>
    <source>
        <strain evidence="10 11">MGP</strain>
    </source>
</reference>
<evidence type="ECO:0000313" key="11">
    <source>
        <dbReference type="Proteomes" id="UP000297597"/>
    </source>
</evidence>
<evidence type="ECO:0000256" key="1">
    <source>
        <dbReference type="ARBA" id="ARBA00009427"/>
    </source>
</evidence>
<feature type="binding site" evidence="8">
    <location>
        <begin position="11"/>
        <end position="19"/>
    </location>
    <ligand>
        <name>ATP</name>
        <dbReference type="ChEBI" id="CHEBI:30616"/>
    </ligand>
</feature>
<evidence type="ECO:0000256" key="2">
    <source>
        <dbReference type="ARBA" id="ARBA00022679"/>
    </source>
</evidence>
<comment type="catalytic activity">
    <reaction evidence="6 8">
        <text>dCMP + ATP = dCDP + ADP</text>
        <dbReference type="Rhea" id="RHEA:25094"/>
        <dbReference type="ChEBI" id="CHEBI:30616"/>
        <dbReference type="ChEBI" id="CHEBI:57566"/>
        <dbReference type="ChEBI" id="CHEBI:58593"/>
        <dbReference type="ChEBI" id="CHEBI:456216"/>
        <dbReference type="EC" id="2.7.4.25"/>
    </reaction>
</comment>
<keyword evidence="2 8" id="KW-0808">Transferase</keyword>
<dbReference type="PANTHER" id="PTHR21299">
    <property type="entry name" value="CYTIDYLATE KINASE/PANTOATE-BETA-ALANINE LIGASE"/>
    <property type="match status" value="1"/>
</dbReference>
<dbReference type="PANTHER" id="PTHR21299:SF2">
    <property type="entry name" value="CYTIDYLATE KINASE"/>
    <property type="match status" value="1"/>
</dbReference>
<keyword evidence="4 8" id="KW-0418">Kinase</keyword>
<evidence type="ECO:0000256" key="7">
    <source>
        <dbReference type="ARBA" id="ARBA00048478"/>
    </source>
</evidence>
<name>A0A4Y7RS29_9FIRM</name>
<dbReference type="GO" id="GO:0006220">
    <property type="term" value="P:pyrimidine nucleotide metabolic process"/>
    <property type="evidence" value="ECO:0007669"/>
    <property type="project" value="UniProtKB-UniRule"/>
</dbReference>
<sequence length="224" mass="24383">MNLYPNIAIDGPAGAGKSTVAKLVAKKLGYIYIDTGAMYRALTLQALRDGVDMHDPEALGRLAGVTPVSLRNGEDDRLRVFLNNEDVSEEIRGPEVSGNVSYVAMVPAVRRRMVELQKAMAEKGGVVMEGRDIGTVVLPDAPVKIFLTATTPVRAKRRRDELAVKGSIFSQEQMEEEIIRRDGIDSTREADPLTKAPDAEVIDSTFFTAEQVADMIIARVQPAG</sequence>
<gene>
    <name evidence="8 10" type="primary">cmk</name>
    <name evidence="10" type="ORF">Pmgp_01383</name>
</gene>
<feature type="domain" description="Cytidylate kinase" evidence="9">
    <location>
        <begin position="7"/>
        <end position="220"/>
    </location>
</feature>
<dbReference type="InterPro" id="IPR003136">
    <property type="entry name" value="Cytidylate_kin"/>
</dbReference>
<dbReference type="GO" id="GO:0005524">
    <property type="term" value="F:ATP binding"/>
    <property type="evidence" value="ECO:0007669"/>
    <property type="project" value="UniProtKB-UniRule"/>
</dbReference>
<dbReference type="OrthoDB" id="9807434at2"/>
<dbReference type="Pfam" id="PF02224">
    <property type="entry name" value="Cytidylate_kin"/>
    <property type="match status" value="1"/>
</dbReference>
<dbReference type="EC" id="2.7.4.25" evidence="8"/>
<proteinExistence type="inferred from homology"/>
<dbReference type="EMBL" id="QFFZ01000011">
    <property type="protein sequence ID" value="TEB11805.1"/>
    <property type="molecule type" value="Genomic_DNA"/>
</dbReference>
<keyword evidence="8" id="KW-0963">Cytoplasm</keyword>
<comment type="similarity">
    <text evidence="1 8">Belongs to the cytidylate kinase family. Type 1 subfamily.</text>
</comment>
<evidence type="ECO:0000313" key="10">
    <source>
        <dbReference type="EMBL" id="TEB11805.1"/>
    </source>
</evidence>
<dbReference type="AlphaFoldDB" id="A0A4Y7RS29"/>
<dbReference type="InterPro" id="IPR011994">
    <property type="entry name" value="Cytidylate_kinase_dom"/>
</dbReference>
<comment type="caution">
    <text evidence="10">The sequence shown here is derived from an EMBL/GenBank/DDBJ whole genome shotgun (WGS) entry which is preliminary data.</text>
</comment>
<dbReference type="GO" id="GO:0015949">
    <property type="term" value="P:nucleobase-containing small molecule interconversion"/>
    <property type="evidence" value="ECO:0007669"/>
    <property type="project" value="TreeGrafter"/>
</dbReference>
<keyword evidence="11" id="KW-1185">Reference proteome</keyword>
<dbReference type="Gene3D" id="3.40.50.300">
    <property type="entry name" value="P-loop containing nucleotide triphosphate hydrolases"/>
    <property type="match status" value="1"/>
</dbReference>
<keyword evidence="5 8" id="KW-0067">ATP-binding</keyword>
<evidence type="ECO:0000256" key="4">
    <source>
        <dbReference type="ARBA" id="ARBA00022777"/>
    </source>
</evidence>
<evidence type="ECO:0000256" key="5">
    <source>
        <dbReference type="ARBA" id="ARBA00022840"/>
    </source>
</evidence>
<dbReference type="GO" id="GO:0036431">
    <property type="term" value="F:dCMP kinase activity"/>
    <property type="evidence" value="ECO:0007669"/>
    <property type="project" value="InterPro"/>
</dbReference>
<dbReference type="NCBIfam" id="TIGR00017">
    <property type="entry name" value="cmk"/>
    <property type="match status" value="1"/>
</dbReference>
<protein>
    <recommendedName>
        <fullName evidence="8">Cytidylate kinase</fullName>
        <shortName evidence="8">CK</shortName>
        <ecNumber evidence="8">2.7.4.25</ecNumber>
    </recommendedName>
    <alternativeName>
        <fullName evidence="8">Cytidine monophosphate kinase</fullName>
        <shortName evidence="8">CMP kinase</shortName>
    </alternativeName>
</protein>
<dbReference type="InterPro" id="IPR027417">
    <property type="entry name" value="P-loop_NTPase"/>
</dbReference>
<dbReference type="Proteomes" id="UP000297597">
    <property type="component" value="Unassembled WGS sequence"/>
</dbReference>
<dbReference type="RefSeq" id="WP_134213252.1">
    <property type="nucleotide sequence ID" value="NZ_QFFZ01000011.1"/>
</dbReference>
<dbReference type="CDD" id="cd02020">
    <property type="entry name" value="CMPK"/>
    <property type="match status" value="1"/>
</dbReference>
<evidence type="ECO:0000256" key="8">
    <source>
        <dbReference type="HAMAP-Rule" id="MF_00238"/>
    </source>
</evidence>
<evidence type="ECO:0000256" key="6">
    <source>
        <dbReference type="ARBA" id="ARBA00047615"/>
    </source>
</evidence>
<dbReference type="HAMAP" id="MF_00238">
    <property type="entry name" value="Cytidyl_kinase_type1"/>
    <property type="match status" value="1"/>
</dbReference>